<dbReference type="GO" id="GO:0006508">
    <property type="term" value="P:proteolysis"/>
    <property type="evidence" value="ECO:0007669"/>
    <property type="project" value="UniProtKB-KW"/>
</dbReference>
<feature type="binding site" evidence="12">
    <location>
        <position position="153"/>
    </location>
    <ligand>
        <name>Zn(2+)</name>
        <dbReference type="ChEBI" id="CHEBI:29105"/>
        <note>catalytic</note>
    </ligand>
</feature>
<evidence type="ECO:0000259" key="13">
    <source>
        <dbReference type="Pfam" id="PF01435"/>
    </source>
</evidence>
<evidence type="ECO:0000256" key="12">
    <source>
        <dbReference type="HAMAP-Rule" id="MF_00188"/>
    </source>
</evidence>
<dbReference type="GO" id="GO:0004222">
    <property type="term" value="F:metalloendopeptidase activity"/>
    <property type="evidence" value="ECO:0007669"/>
    <property type="project" value="UniProtKB-UniRule"/>
</dbReference>
<evidence type="ECO:0000256" key="4">
    <source>
        <dbReference type="ARBA" id="ARBA00022670"/>
    </source>
</evidence>
<dbReference type="Pfam" id="PF01435">
    <property type="entry name" value="Peptidase_M48"/>
    <property type="match status" value="1"/>
</dbReference>
<organism evidence="14 15">
    <name type="scientific">Thalassolituus oleivorans MIL-1</name>
    <dbReference type="NCBI Taxonomy" id="1298593"/>
    <lineage>
        <taxon>Bacteria</taxon>
        <taxon>Pseudomonadati</taxon>
        <taxon>Pseudomonadota</taxon>
        <taxon>Gammaproteobacteria</taxon>
        <taxon>Oceanospirillales</taxon>
        <taxon>Oceanospirillaceae</taxon>
        <taxon>Thalassolituus</taxon>
    </lineage>
</organism>
<keyword evidence="12 14" id="KW-0346">Stress response</keyword>
<evidence type="ECO:0000256" key="10">
    <source>
        <dbReference type="ARBA" id="ARBA00023049"/>
    </source>
</evidence>
<evidence type="ECO:0000256" key="11">
    <source>
        <dbReference type="ARBA" id="ARBA00023136"/>
    </source>
</evidence>
<evidence type="ECO:0000313" key="15">
    <source>
        <dbReference type="Proteomes" id="UP000011866"/>
    </source>
</evidence>
<evidence type="ECO:0000313" key="14">
    <source>
        <dbReference type="EMBL" id="CCU70542.1"/>
    </source>
</evidence>
<dbReference type="Gene3D" id="3.30.2010.10">
    <property type="entry name" value="Metalloproteases ('zincins'), catalytic domain"/>
    <property type="match status" value="1"/>
</dbReference>
<evidence type="ECO:0000256" key="1">
    <source>
        <dbReference type="ARBA" id="ARBA00004651"/>
    </source>
</evidence>
<keyword evidence="6 12" id="KW-0479">Metal-binding</keyword>
<dbReference type="STRING" id="187493.CN03_01040"/>
<dbReference type="GO" id="GO:0008270">
    <property type="term" value="F:zinc ion binding"/>
    <property type="evidence" value="ECO:0007669"/>
    <property type="project" value="UniProtKB-UniRule"/>
</dbReference>
<evidence type="ECO:0000256" key="3">
    <source>
        <dbReference type="ARBA" id="ARBA00022475"/>
    </source>
</evidence>
<dbReference type="PATRIC" id="fig|1298593.3.peg.91"/>
<evidence type="ECO:0000256" key="6">
    <source>
        <dbReference type="ARBA" id="ARBA00022723"/>
    </source>
</evidence>
<dbReference type="GO" id="GO:0005886">
    <property type="term" value="C:plasma membrane"/>
    <property type="evidence" value="ECO:0007669"/>
    <property type="project" value="UniProtKB-SubCell"/>
</dbReference>
<feature type="binding site" evidence="12">
    <location>
        <position position="230"/>
    </location>
    <ligand>
        <name>Zn(2+)</name>
        <dbReference type="ChEBI" id="CHEBI:29105"/>
        <note>catalytic</note>
    </ligand>
</feature>
<feature type="domain" description="Peptidase M48" evidence="13">
    <location>
        <begin position="89"/>
        <end position="298"/>
    </location>
</feature>
<proteinExistence type="inferred from homology"/>
<dbReference type="eggNOG" id="COG0501">
    <property type="taxonomic scope" value="Bacteria"/>
</dbReference>
<keyword evidence="7 12" id="KW-0378">Hydrolase</keyword>
<protein>
    <recommendedName>
        <fullName evidence="12">Protease HtpX</fullName>
        <ecNumber evidence="12">3.4.24.-</ecNumber>
    </recommendedName>
    <alternativeName>
        <fullName evidence="12">Heat shock protein HtpX</fullName>
    </alternativeName>
</protein>
<keyword evidence="9 12" id="KW-1133">Transmembrane helix</keyword>
<keyword evidence="3 12" id="KW-1003">Cell membrane</keyword>
<dbReference type="KEGG" id="tol:TOL_0093"/>
<dbReference type="InterPro" id="IPR022919">
    <property type="entry name" value="Pept_M48_protease_HtpX"/>
</dbReference>
<feature type="active site" evidence="12">
    <location>
        <position position="154"/>
    </location>
</feature>
<name>M5DN84_9GAMM</name>
<feature type="transmembrane region" description="Helical" evidence="12">
    <location>
        <begin position="163"/>
        <end position="181"/>
    </location>
</feature>
<comment type="similarity">
    <text evidence="2 12">Belongs to the peptidase M48B family.</text>
</comment>
<keyword evidence="4 12" id="KW-0645">Protease</keyword>
<evidence type="ECO:0000256" key="5">
    <source>
        <dbReference type="ARBA" id="ARBA00022692"/>
    </source>
</evidence>
<feature type="binding site" evidence="12">
    <location>
        <position position="157"/>
    </location>
    <ligand>
        <name>Zn(2+)</name>
        <dbReference type="ChEBI" id="CHEBI:29105"/>
        <note>catalytic</note>
    </ligand>
</feature>
<sequence>MTGEATMLRIVLFLATNLAVVFVASITLSLLGVGSYLNSSGSGMDLGNLLAFCLVFGMVGSVISLLLSKVMAKWGMRVQIIDQPHNSGEQWLVSTVKELADKAGIGMPEVGIFESSAPNAFATGWNRNNALVAVSTGLLQRMEKEEVKAVLGHEIGHVANGDMITLALIQGVVNAFVMFFARIIGNFVDKAVFKNENGPGIAFFVTTIIAEIVLGILASTIVAWFSRRREFRADQAGAELVSPQAMAAALMRLKETYEQPSELNGELVAFGIRGEGKFSALFSTHPPLDARINALRERYGR</sequence>
<dbReference type="HAMAP" id="MF_00188">
    <property type="entry name" value="Pept_M48_protease_HtpX"/>
    <property type="match status" value="1"/>
</dbReference>
<keyword evidence="11 12" id="KW-0472">Membrane</keyword>
<keyword evidence="5 12" id="KW-0812">Transmembrane</keyword>
<feature type="transmembrane region" description="Helical" evidence="12">
    <location>
        <begin position="49"/>
        <end position="67"/>
    </location>
</feature>
<evidence type="ECO:0000256" key="2">
    <source>
        <dbReference type="ARBA" id="ARBA00009779"/>
    </source>
</evidence>
<dbReference type="EC" id="3.4.24.-" evidence="12"/>
<evidence type="ECO:0000256" key="9">
    <source>
        <dbReference type="ARBA" id="ARBA00022989"/>
    </source>
</evidence>
<dbReference type="NCBIfam" id="NF003965">
    <property type="entry name" value="PRK05457.1"/>
    <property type="match status" value="1"/>
</dbReference>
<evidence type="ECO:0000256" key="8">
    <source>
        <dbReference type="ARBA" id="ARBA00022833"/>
    </source>
</evidence>
<dbReference type="InterPro" id="IPR001915">
    <property type="entry name" value="Peptidase_M48"/>
</dbReference>
<feature type="transmembrane region" description="Helical" evidence="12">
    <location>
        <begin position="12"/>
        <end position="37"/>
    </location>
</feature>
<dbReference type="InterPro" id="IPR050083">
    <property type="entry name" value="HtpX_protease"/>
</dbReference>
<dbReference type="PANTHER" id="PTHR43221:SF1">
    <property type="entry name" value="PROTEASE HTPX"/>
    <property type="match status" value="1"/>
</dbReference>
<accession>M5DN84</accession>
<comment type="subcellular location">
    <subcellularLocation>
        <location evidence="1 12">Cell membrane</location>
        <topology evidence="1 12">Multi-pass membrane protein</topology>
    </subcellularLocation>
</comment>
<dbReference type="EMBL" id="HF680312">
    <property type="protein sequence ID" value="CCU70542.1"/>
    <property type="molecule type" value="Genomic_DNA"/>
</dbReference>
<dbReference type="MEROPS" id="M48.002"/>
<dbReference type="CDD" id="cd07335">
    <property type="entry name" value="M48B_HtpX_like"/>
    <property type="match status" value="1"/>
</dbReference>
<gene>
    <name evidence="12" type="primary">htpX</name>
    <name evidence="14" type="ORF">TOL_0093</name>
</gene>
<dbReference type="PANTHER" id="PTHR43221">
    <property type="entry name" value="PROTEASE HTPX"/>
    <property type="match status" value="1"/>
</dbReference>
<dbReference type="AlphaFoldDB" id="M5DN84"/>
<comment type="cofactor">
    <cofactor evidence="12">
        <name>Zn(2+)</name>
        <dbReference type="ChEBI" id="CHEBI:29105"/>
    </cofactor>
    <text evidence="12">Binds 1 zinc ion per subunit.</text>
</comment>
<keyword evidence="8 12" id="KW-0862">Zinc</keyword>
<feature type="transmembrane region" description="Helical" evidence="12">
    <location>
        <begin position="201"/>
        <end position="225"/>
    </location>
</feature>
<keyword evidence="15" id="KW-1185">Reference proteome</keyword>
<reference evidence="14 15" key="1">
    <citation type="journal article" date="2013" name="Genome Announc.">
        <title>Genome Sequence of Thalassolituus oleivorans MIL-1 (DSM 14913T).</title>
        <authorList>
            <person name="Golyshin P.N."/>
            <person name="Werner J."/>
            <person name="Chernikova T.N."/>
            <person name="Tran H."/>
            <person name="Ferrer M."/>
            <person name="Yakimov M.M."/>
            <person name="Teeling H."/>
            <person name="Golyshina O.V."/>
        </authorList>
    </citation>
    <scope>NUCLEOTIDE SEQUENCE [LARGE SCALE GENOMIC DNA]</scope>
    <source>
        <strain evidence="14 15">MIL-1</strain>
    </source>
</reference>
<dbReference type="Proteomes" id="UP000011866">
    <property type="component" value="Chromosome"/>
</dbReference>
<dbReference type="HOGENOM" id="CLU_042266_1_0_6"/>
<keyword evidence="10 12" id="KW-0482">Metalloprotease</keyword>
<evidence type="ECO:0000256" key="7">
    <source>
        <dbReference type="ARBA" id="ARBA00022801"/>
    </source>
</evidence>